<name>R9ZVV5_9CAUD</name>
<evidence type="ECO:0000313" key="1">
    <source>
        <dbReference type="EMBL" id="AGO47329.1"/>
    </source>
</evidence>
<accession>R9ZVV5</accession>
<protein>
    <submittedName>
        <fullName evidence="1">Uncharacterized protein</fullName>
    </submittedName>
</protein>
<dbReference type="KEGG" id="vg:16880890"/>
<dbReference type="Proteomes" id="UP000014730">
    <property type="component" value="Segment"/>
</dbReference>
<dbReference type="GeneID" id="16880890"/>
<evidence type="ECO:0000313" key="2">
    <source>
        <dbReference type="Proteomes" id="UP000014730"/>
    </source>
</evidence>
<dbReference type="RefSeq" id="YP_008241732.1">
    <property type="nucleotide sequence ID" value="NC_021799.1"/>
</dbReference>
<organism evidence="1 2">
    <name type="scientific">Cellulophaga phage phi19:1</name>
    <dbReference type="NCBI Taxonomy" id="1327970"/>
    <lineage>
        <taxon>Viruses</taxon>
        <taxon>Duplodnaviria</taxon>
        <taxon>Heunggongvirae</taxon>
        <taxon>Uroviricota</taxon>
        <taxon>Caudoviricetes</taxon>
        <taxon>Assiduviridae</taxon>
        <taxon>Cellubavirus</taxon>
        <taxon>Cellubavirus phi19una</taxon>
    </lineage>
</organism>
<proteinExistence type="predicted"/>
<dbReference type="EMBL" id="KC821607">
    <property type="protein sequence ID" value="AGO47329.1"/>
    <property type="molecule type" value="Genomic_DNA"/>
</dbReference>
<sequence length="53" mass="6257">MSYDKTELKHRIAKLEYQLSEIKEHGLGDSDTAMTKWTIERDLNIFKSDLNSR</sequence>
<reference evidence="2" key="2">
    <citation type="submission" date="2013-03" db="EMBL/GenBank/DDBJ databases">
        <title>The Cellulophaga phages: a novel, diverse, and globally ubiquitous model system.</title>
        <authorList>
            <person name="Holmfeldt K."/>
            <person name="Solonenko N."/>
            <person name="Shah M."/>
            <person name="Corrier K."/>
            <person name="Riemann L."/>
            <person name="VerBerkmoes N.C."/>
            <person name="Sullivan M.B."/>
        </authorList>
    </citation>
    <scope>NUCLEOTIDE SEQUENCE [LARGE SCALE GENOMIC DNA]</scope>
</reference>
<gene>
    <name evidence="1" type="ORF">Phi19:1_gp039</name>
</gene>
<reference evidence="1 2" key="1">
    <citation type="journal article" date="2013" name="Proc. Natl. Acad. Sci. U.S.A.">
        <title>Twelve previously unknown phage genera are ubiquitous in global oceans.</title>
        <authorList>
            <person name="Holmfeldt K."/>
            <person name="Solonenko N."/>
            <person name="Shah M."/>
            <person name="Corrier K."/>
            <person name="Riemann L."/>
            <person name="Verberkmoes N.C."/>
            <person name="Sullivan M.B."/>
        </authorList>
    </citation>
    <scope>NUCLEOTIDE SEQUENCE [LARGE SCALE GENOMIC DNA]</scope>
    <source>
        <strain evidence="1">Phi19:1</strain>
    </source>
</reference>
<keyword evidence="2" id="KW-1185">Reference proteome</keyword>